<keyword evidence="1" id="KW-0175">Coiled coil</keyword>
<dbReference type="EMBL" id="AAMX01000001">
    <property type="protein sequence ID" value="EAQ33315.1"/>
    <property type="molecule type" value="Genomic_DNA"/>
</dbReference>
<dbReference type="NCBIfam" id="NF033517">
    <property type="entry name" value="transpos_IS66"/>
    <property type="match status" value="1"/>
</dbReference>
<dbReference type="Proteomes" id="UP000016543">
    <property type="component" value="Unassembled WGS sequence"/>
</dbReference>
<feature type="domain" description="Transposase IS66 C-terminal" evidence="5">
    <location>
        <begin position="473"/>
        <end position="511"/>
    </location>
</feature>
<evidence type="ECO:0000313" key="7">
    <source>
        <dbReference type="Proteomes" id="UP000016543"/>
    </source>
</evidence>
<comment type="caution">
    <text evidence="6">The sequence shown here is derived from an EMBL/GenBank/DDBJ whole genome shotgun (WGS) entry which is preliminary data.</text>
</comment>
<feature type="domain" description="Transposase IS66 zinc-finger binding" evidence="3">
    <location>
        <begin position="119"/>
        <end position="163"/>
    </location>
</feature>
<dbReference type="Pfam" id="PF13007">
    <property type="entry name" value="LZ_Tnp_IS66"/>
    <property type="match status" value="1"/>
</dbReference>
<evidence type="ECO:0000259" key="3">
    <source>
        <dbReference type="Pfam" id="PF13005"/>
    </source>
</evidence>
<evidence type="ECO:0000256" key="1">
    <source>
        <dbReference type="SAM" id="Coils"/>
    </source>
</evidence>
<accession>A0ABM9WQX3</accession>
<dbReference type="Pfam" id="PF13817">
    <property type="entry name" value="DDE_Tnp_IS66_C"/>
    <property type="match status" value="1"/>
</dbReference>
<dbReference type="PANTHER" id="PTHR33678">
    <property type="entry name" value="BLL1576 PROTEIN"/>
    <property type="match status" value="1"/>
</dbReference>
<organism evidence="6 7">
    <name type="scientific">Idiomarina baltica OS145</name>
    <dbReference type="NCBI Taxonomy" id="314276"/>
    <lineage>
        <taxon>Bacteria</taxon>
        <taxon>Pseudomonadati</taxon>
        <taxon>Pseudomonadota</taxon>
        <taxon>Gammaproteobacteria</taxon>
        <taxon>Alteromonadales</taxon>
        <taxon>Idiomarinaceae</taxon>
        <taxon>Idiomarina</taxon>
    </lineage>
</organism>
<feature type="domain" description="Transposase TnpC homeodomain" evidence="4">
    <location>
        <begin position="44"/>
        <end position="111"/>
    </location>
</feature>
<dbReference type="InterPro" id="IPR004291">
    <property type="entry name" value="Transposase_IS66_central"/>
</dbReference>
<name>A0ABM9WQX3_9GAMM</name>
<reference evidence="6 7" key="1">
    <citation type="submission" date="2006-01" db="EMBL/GenBank/DDBJ databases">
        <authorList>
            <person name="Brettar I."/>
            <person name="Hofle M."/>
            <person name="Ferriera S."/>
            <person name="Johnson J."/>
            <person name="Kravitz S."/>
            <person name="Halpern A."/>
            <person name="Remington K."/>
            <person name="Beeson K."/>
            <person name="Tran B."/>
            <person name="Rogers Y.-H."/>
            <person name="Friedman R."/>
            <person name="Venter J.C."/>
        </authorList>
    </citation>
    <scope>NUCLEOTIDE SEQUENCE [LARGE SCALE GENOMIC DNA]</scope>
    <source>
        <strain evidence="6 7">OS145</strain>
    </source>
</reference>
<gene>
    <name evidence="6" type="ORF">OS145_03065</name>
</gene>
<keyword evidence="7" id="KW-1185">Reference proteome</keyword>
<evidence type="ECO:0000313" key="6">
    <source>
        <dbReference type="EMBL" id="EAQ33315.1"/>
    </source>
</evidence>
<proteinExistence type="predicted"/>
<dbReference type="InterPro" id="IPR024463">
    <property type="entry name" value="Transposase_TnpC_homeodom"/>
</dbReference>
<feature type="domain" description="Transposase IS66 central" evidence="2">
    <location>
        <begin position="183"/>
        <end position="467"/>
    </location>
</feature>
<dbReference type="Pfam" id="PF13005">
    <property type="entry name" value="zf-IS66"/>
    <property type="match status" value="1"/>
</dbReference>
<sequence length="522" mass="59148">MKTSDANTLPDDVESLKKMVLDMQSQLQTEQAEKSRLQHQLDYLREQWQLLVQKRFGASSEGLPGQGELFNELEEALEPTAEEVAAEQTVTYTRKKPRRPRIDESLPREEVLHDIADEDKVCDCCGHDLHRMGEETSEELEFIPATSRVVRHVRPKYSCRACEKHGTQTAVKIALVKPSLLPKSIATPSLLAQIISAKFQFGLPLYRQEAMFKQYGIELSRQTMSRWMLTVSDKLRPLYQRMHDILLKQPALWADETTLNVLDVDKSKCYMWVYGCGTDKPRPDKSPNIVLYDYQDGRGGAHPAAFLADYCGPLQVDGYQGYEQTGARLAGCWAHARRKFIEAKTVQGKGKSGKADQALSFIQKLYGVEQKIKDACPVQKQEKRTALAQPVMDKLKTWLDKSALQVNPQSLLGKAIHYTLKQWDKLQVYLHDGHVNIDNNRAERAIKPFVIGRKAWLFSNSRGGAQASAILYSMVETAKANGLMPVDYLMMLFEQLPLLNDGDDLDQLLPWHINADKNGQSN</sequence>
<protein>
    <submittedName>
        <fullName evidence="6">Transposase (IS66)</fullName>
    </submittedName>
</protein>
<dbReference type="Pfam" id="PF03050">
    <property type="entry name" value="DDE_Tnp_IS66"/>
    <property type="match status" value="1"/>
</dbReference>
<dbReference type="PANTHER" id="PTHR33678:SF1">
    <property type="entry name" value="BLL1576 PROTEIN"/>
    <property type="match status" value="1"/>
</dbReference>
<dbReference type="InterPro" id="IPR039552">
    <property type="entry name" value="IS66_C"/>
</dbReference>
<evidence type="ECO:0000259" key="2">
    <source>
        <dbReference type="Pfam" id="PF03050"/>
    </source>
</evidence>
<evidence type="ECO:0000259" key="5">
    <source>
        <dbReference type="Pfam" id="PF13817"/>
    </source>
</evidence>
<evidence type="ECO:0000259" key="4">
    <source>
        <dbReference type="Pfam" id="PF13007"/>
    </source>
</evidence>
<dbReference type="InterPro" id="IPR024474">
    <property type="entry name" value="Znf_dom_IS66"/>
</dbReference>
<dbReference type="InterPro" id="IPR052344">
    <property type="entry name" value="Transposase-related"/>
</dbReference>
<dbReference type="RefSeq" id="WP_006954081.1">
    <property type="nucleotide sequence ID" value="NZ_AAMX01000001.1"/>
</dbReference>
<feature type="coiled-coil region" evidence="1">
    <location>
        <begin position="13"/>
        <end position="47"/>
    </location>
</feature>